<proteinExistence type="predicted"/>
<protein>
    <submittedName>
        <fullName evidence="1">Uncharacterized protein</fullName>
    </submittedName>
</protein>
<comment type="caution">
    <text evidence="1">The sequence shown here is derived from an EMBL/GenBank/DDBJ whole genome shotgun (WGS) entry which is preliminary data.</text>
</comment>
<reference evidence="1 2" key="1">
    <citation type="submission" date="2018-10" db="EMBL/GenBank/DDBJ databases">
        <title>Sequencing the genomes of 1000 actinobacteria strains.</title>
        <authorList>
            <person name="Klenk H.-P."/>
        </authorList>
    </citation>
    <scope>NUCLEOTIDE SEQUENCE [LARGE SCALE GENOMIC DNA]</scope>
    <source>
        <strain evidence="1 2">DSM 45175</strain>
    </source>
</reference>
<dbReference type="EMBL" id="RBKT01000001">
    <property type="protein sequence ID" value="RKR87027.1"/>
    <property type="molecule type" value="Genomic_DNA"/>
</dbReference>
<organism evidence="1 2">
    <name type="scientific">Micromonospora pisi</name>
    <dbReference type="NCBI Taxonomy" id="589240"/>
    <lineage>
        <taxon>Bacteria</taxon>
        <taxon>Bacillati</taxon>
        <taxon>Actinomycetota</taxon>
        <taxon>Actinomycetes</taxon>
        <taxon>Micromonosporales</taxon>
        <taxon>Micromonosporaceae</taxon>
        <taxon>Micromonospora</taxon>
    </lineage>
</organism>
<keyword evidence="2" id="KW-1185">Reference proteome</keyword>
<dbReference type="OrthoDB" id="3407503at2"/>
<evidence type="ECO:0000313" key="1">
    <source>
        <dbReference type="EMBL" id="RKR87027.1"/>
    </source>
</evidence>
<gene>
    <name evidence="1" type="ORF">BDK92_1299</name>
</gene>
<name>A0A495JDP4_9ACTN</name>
<dbReference type="AlphaFoldDB" id="A0A495JDP4"/>
<dbReference type="RefSeq" id="WP_121155490.1">
    <property type="nucleotide sequence ID" value="NZ_RBKT01000001.1"/>
</dbReference>
<sequence>MSQFHNIFCTSDARLTPSEIAERADETWYGDGEPSYSPQPGDDPAWRRLEMRLPGIGRPIVFLRNVGAEETQLYVDEALAEPPAPLPPEVAQRIRATRQIVGIELWPESLNDDAWELLDLVQSFIASTLDGLLVTGDGVYDAGLQPIV</sequence>
<dbReference type="Proteomes" id="UP000277671">
    <property type="component" value="Unassembled WGS sequence"/>
</dbReference>
<evidence type="ECO:0000313" key="2">
    <source>
        <dbReference type="Proteomes" id="UP000277671"/>
    </source>
</evidence>
<accession>A0A495JDP4</accession>